<dbReference type="Proteomes" id="UP000566819">
    <property type="component" value="Unassembled WGS sequence"/>
</dbReference>
<keyword evidence="8" id="KW-1185">Reference proteome</keyword>
<dbReference type="Gene3D" id="2.115.10.20">
    <property type="entry name" value="Glycosyl hydrolase domain, family 43"/>
    <property type="match status" value="1"/>
</dbReference>
<sequence>MRFTNPIISGFAPDPSVVFVDGNAINRPNQLSLEHANIDGFPLGNGTTLIAAQGLLAPSIRWYKGVFYVICTNSWSDGTNLNMKNFYVSTTDIWSDKWSDPIAFDFQRIDPSLFFDEDGPAYIQGSWRAGPVYDPQCTIRQLEIDIKTGTPLSETKEIWEGFAGKDDAEGPHIYKKDGYYFLIAAEAGTFEHHMITVARSRGIWGPYESYEKNPILTAFDKDMEVQHTGHGDIFQGGNGACFLAQGWMYKEDFRHCEVFYHFSTSSVCFKVVNKLKAEPKLLGLEKLLSWAGTNSELKTPSWVIDLLSMFERSHMHFLKTETYFSIVGSKSTLSNVTELSLSSNMSRYTRTEEDPDNEYNDYSVFEDPETSRA</sequence>
<dbReference type="InterPro" id="IPR006710">
    <property type="entry name" value="Glyco_hydro_43"/>
</dbReference>
<feature type="site" description="Important for catalytic activity, responsible for pKa modulation of the active site Glu and correct orientation of both the proton donor and substrate" evidence="4">
    <location>
        <position position="110"/>
    </location>
</feature>
<dbReference type="SUPFAM" id="SSF75005">
    <property type="entry name" value="Arabinanase/levansucrase/invertase"/>
    <property type="match status" value="1"/>
</dbReference>
<dbReference type="GO" id="GO:0005975">
    <property type="term" value="P:carbohydrate metabolic process"/>
    <property type="evidence" value="ECO:0007669"/>
    <property type="project" value="InterPro"/>
</dbReference>
<evidence type="ECO:0000256" key="6">
    <source>
        <dbReference type="SAM" id="MobiDB-lite"/>
    </source>
</evidence>
<reference evidence="7 8" key="1">
    <citation type="submission" date="2020-03" db="EMBL/GenBank/DDBJ databases">
        <title>Draft Genome Sequence of Cudoniella acicularis.</title>
        <authorList>
            <person name="Buettner E."/>
            <person name="Kellner H."/>
        </authorList>
    </citation>
    <scope>NUCLEOTIDE SEQUENCE [LARGE SCALE GENOMIC DNA]</scope>
    <source>
        <strain evidence="7 8">DSM 108380</strain>
    </source>
</reference>
<dbReference type="AlphaFoldDB" id="A0A8H4RJA7"/>
<dbReference type="PANTHER" id="PTHR42812:SF12">
    <property type="entry name" value="BETA-XYLOSIDASE-RELATED"/>
    <property type="match status" value="1"/>
</dbReference>
<evidence type="ECO:0000256" key="1">
    <source>
        <dbReference type="ARBA" id="ARBA00009865"/>
    </source>
</evidence>
<organism evidence="7 8">
    <name type="scientific">Cudoniella acicularis</name>
    <dbReference type="NCBI Taxonomy" id="354080"/>
    <lineage>
        <taxon>Eukaryota</taxon>
        <taxon>Fungi</taxon>
        <taxon>Dikarya</taxon>
        <taxon>Ascomycota</taxon>
        <taxon>Pezizomycotina</taxon>
        <taxon>Leotiomycetes</taxon>
        <taxon>Helotiales</taxon>
        <taxon>Tricladiaceae</taxon>
        <taxon>Cudoniella</taxon>
    </lineage>
</organism>
<protein>
    <recommendedName>
        <fullName evidence="9">Beta-xylosidase C-terminal Concanavalin A-like domain-containing protein</fullName>
    </recommendedName>
</protein>
<dbReference type="InterPro" id="IPR051795">
    <property type="entry name" value="Glycosyl_Hydrlase_43"/>
</dbReference>
<proteinExistence type="inferred from homology"/>
<keyword evidence="3 5" id="KW-0326">Glycosidase</keyword>
<evidence type="ECO:0000313" key="8">
    <source>
        <dbReference type="Proteomes" id="UP000566819"/>
    </source>
</evidence>
<feature type="compositionally biased region" description="Acidic residues" evidence="6">
    <location>
        <begin position="353"/>
        <end position="373"/>
    </location>
</feature>
<dbReference type="GO" id="GO:0004553">
    <property type="term" value="F:hydrolase activity, hydrolyzing O-glycosyl compounds"/>
    <property type="evidence" value="ECO:0007669"/>
    <property type="project" value="InterPro"/>
</dbReference>
<evidence type="ECO:0000256" key="3">
    <source>
        <dbReference type="ARBA" id="ARBA00023295"/>
    </source>
</evidence>
<dbReference type="EMBL" id="JAAMPI010000709">
    <property type="protein sequence ID" value="KAF4629182.1"/>
    <property type="molecule type" value="Genomic_DNA"/>
</dbReference>
<dbReference type="OrthoDB" id="2139957at2759"/>
<evidence type="ECO:0008006" key="9">
    <source>
        <dbReference type="Google" id="ProtNLM"/>
    </source>
</evidence>
<evidence type="ECO:0000256" key="2">
    <source>
        <dbReference type="ARBA" id="ARBA00022801"/>
    </source>
</evidence>
<gene>
    <name evidence="7" type="ORF">G7Y89_g8965</name>
</gene>
<name>A0A8H4RJA7_9HELO</name>
<evidence type="ECO:0000256" key="5">
    <source>
        <dbReference type="RuleBase" id="RU361187"/>
    </source>
</evidence>
<evidence type="ECO:0000256" key="4">
    <source>
        <dbReference type="PIRSR" id="PIRSR606710-2"/>
    </source>
</evidence>
<dbReference type="InterPro" id="IPR023296">
    <property type="entry name" value="Glyco_hydro_beta-prop_sf"/>
</dbReference>
<dbReference type="Pfam" id="PF04616">
    <property type="entry name" value="Glyco_hydro_43"/>
    <property type="match status" value="1"/>
</dbReference>
<keyword evidence="2 5" id="KW-0378">Hydrolase</keyword>
<comment type="similarity">
    <text evidence="1 5">Belongs to the glycosyl hydrolase 43 family.</text>
</comment>
<evidence type="ECO:0000313" key="7">
    <source>
        <dbReference type="EMBL" id="KAF4629182.1"/>
    </source>
</evidence>
<comment type="caution">
    <text evidence="7">The sequence shown here is derived from an EMBL/GenBank/DDBJ whole genome shotgun (WGS) entry which is preliminary data.</text>
</comment>
<accession>A0A8H4RJA7</accession>
<dbReference type="PANTHER" id="PTHR42812">
    <property type="entry name" value="BETA-XYLOSIDASE"/>
    <property type="match status" value="1"/>
</dbReference>
<feature type="region of interest" description="Disordered" evidence="6">
    <location>
        <begin position="346"/>
        <end position="373"/>
    </location>
</feature>